<keyword evidence="2" id="KW-0472">Membrane</keyword>
<feature type="compositionally biased region" description="Polar residues" evidence="1">
    <location>
        <begin position="14"/>
        <end position="32"/>
    </location>
</feature>
<proteinExistence type="predicted"/>
<evidence type="ECO:0000313" key="3">
    <source>
        <dbReference type="EMBL" id="PJA01955.1"/>
    </source>
</evidence>
<organism evidence="3 4">
    <name type="scientific">bacterium (Candidatus Gribaldobacteria) CG_4_10_14_0_2_um_filter_41_16</name>
    <dbReference type="NCBI Taxonomy" id="2014265"/>
    <lineage>
        <taxon>Bacteria</taxon>
        <taxon>Candidatus Gribaldobacteria</taxon>
    </lineage>
</organism>
<gene>
    <name evidence="3" type="ORF">COX74_00010</name>
</gene>
<evidence type="ECO:0000256" key="2">
    <source>
        <dbReference type="SAM" id="Phobius"/>
    </source>
</evidence>
<name>A0A2M7VJC3_9BACT</name>
<evidence type="ECO:0000313" key="4">
    <source>
        <dbReference type="Proteomes" id="UP000229364"/>
    </source>
</evidence>
<dbReference type="AlphaFoldDB" id="A0A2M7VJC3"/>
<evidence type="ECO:0000256" key="1">
    <source>
        <dbReference type="SAM" id="MobiDB-lite"/>
    </source>
</evidence>
<keyword evidence="2" id="KW-0812">Transmembrane</keyword>
<dbReference type="Proteomes" id="UP000229364">
    <property type="component" value="Unassembled WGS sequence"/>
</dbReference>
<feature type="region of interest" description="Disordered" evidence="1">
    <location>
        <begin position="1"/>
        <end position="37"/>
    </location>
</feature>
<feature type="transmembrane region" description="Helical" evidence="2">
    <location>
        <begin position="71"/>
        <end position="93"/>
    </location>
</feature>
<dbReference type="EMBL" id="PFPR01000001">
    <property type="protein sequence ID" value="PJA01955.1"/>
    <property type="molecule type" value="Genomic_DNA"/>
</dbReference>
<protein>
    <submittedName>
        <fullName evidence="3">Uncharacterized protein</fullName>
    </submittedName>
</protein>
<accession>A0A2M7VJC3</accession>
<comment type="caution">
    <text evidence="3">The sequence shown here is derived from an EMBL/GenBank/DDBJ whole genome shotgun (WGS) entry which is preliminary data.</text>
</comment>
<sequence>MPDEENQPLDDNNLGDSNAPNDKNKQQPSASQEGGGTARVITPEGLIMFTLAACLDGAGLALIGLDAAFGIGLAFGPVISLAGYGIMGIWQVARGMGSNDKGGKLLSDNLLRFLKKQGWKMGLEAVPLVDALPMFTSIVYSELNSNN</sequence>
<keyword evidence="2" id="KW-1133">Transmembrane helix</keyword>
<reference evidence="4" key="1">
    <citation type="submission" date="2017-09" db="EMBL/GenBank/DDBJ databases">
        <title>Depth-based differentiation of microbial function through sediment-hosted aquifers and enrichment of novel symbionts in the deep terrestrial subsurface.</title>
        <authorList>
            <person name="Probst A.J."/>
            <person name="Ladd B."/>
            <person name="Jarett J.K."/>
            <person name="Geller-Mcgrath D.E."/>
            <person name="Sieber C.M.K."/>
            <person name="Emerson J.B."/>
            <person name="Anantharaman K."/>
            <person name="Thomas B.C."/>
            <person name="Malmstrom R."/>
            <person name="Stieglmeier M."/>
            <person name="Klingl A."/>
            <person name="Woyke T."/>
            <person name="Ryan C.M."/>
            <person name="Banfield J.F."/>
        </authorList>
    </citation>
    <scope>NUCLEOTIDE SEQUENCE [LARGE SCALE GENOMIC DNA]</scope>
</reference>